<dbReference type="InterPro" id="IPR050122">
    <property type="entry name" value="RTK"/>
</dbReference>
<keyword evidence="8" id="KW-1185">Reference proteome</keyword>
<accession>A0A7I8VX92</accession>
<evidence type="ECO:0000256" key="3">
    <source>
        <dbReference type="SAM" id="MobiDB-lite"/>
    </source>
</evidence>
<feature type="chain" id="PRO_5029640408" evidence="5">
    <location>
        <begin position="20"/>
        <end position="538"/>
    </location>
</feature>
<evidence type="ECO:0000313" key="8">
    <source>
        <dbReference type="Proteomes" id="UP000549394"/>
    </source>
</evidence>
<protein>
    <submittedName>
        <fullName evidence="7">DgyrCDS8691</fullName>
    </submittedName>
</protein>
<evidence type="ECO:0000256" key="5">
    <source>
        <dbReference type="SAM" id="SignalP"/>
    </source>
</evidence>
<dbReference type="InterPro" id="IPR001245">
    <property type="entry name" value="Ser-Thr/Tyr_kinase_cat_dom"/>
</dbReference>
<dbReference type="Pfam" id="PF07714">
    <property type="entry name" value="PK_Tyr_Ser-Thr"/>
    <property type="match status" value="1"/>
</dbReference>
<comment type="subcellular location">
    <subcellularLocation>
        <location evidence="1">Membrane</location>
        <topology evidence="1">Single-pass membrane protein</topology>
    </subcellularLocation>
</comment>
<keyword evidence="2" id="KW-0547">Nucleotide-binding</keyword>
<proteinExistence type="predicted"/>
<feature type="compositionally biased region" description="Polar residues" evidence="3">
    <location>
        <begin position="529"/>
        <end position="538"/>
    </location>
</feature>
<dbReference type="GO" id="GO:0005524">
    <property type="term" value="F:ATP binding"/>
    <property type="evidence" value="ECO:0007669"/>
    <property type="project" value="UniProtKB-UniRule"/>
</dbReference>
<dbReference type="InterPro" id="IPR000719">
    <property type="entry name" value="Prot_kinase_dom"/>
</dbReference>
<dbReference type="GO" id="GO:0005886">
    <property type="term" value="C:plasma membrane"/>
    <property type="evidence" value="ECO:0007669"/>
    <property type="project" value="TreeGrafter"/>
</dbReference>
<keyword evidence="4" id="KW-0812">Transmembrane</keyword>
<reference evidence="7 8" key="1">
    <citation type="submission" date="2020-08" db="EMBL/GenBank/DDBJ databases">
        <authorList>
            <person name="Hejnol A."/>
        </authorList>
    </citation>
    <scope>NUCLEOTIDE SEQUENCE [LARGE SCALE GENOMIC DNA]</scope>
</reference>
<dbReference type="GO" id="GO:0043235">
    <property type="term" value="C:receptor complex"/>
    <property type="evidence" value="ECO:0007669"/>
    <property type="project" value="TreeGrafter"/>
</dbReference>
<dbReference type="InterPro" id="IPR011009">
    <property type="entry name" value="Kinase-like_dom_sf"/>
</dbReference>
<keyword evidence="5" id="KW-0732">Signal</keyword>
<feature type="transmembrane region" description="Helical" evidence="4">
    <location>
        <begin position="112"/>
        <end position="133"/>
    </location>
</feature>
<dbReference type="CDD" id="cd00192">
    <property type="entry name" value="PTKc"/>
    <property type="match status" value="1"/>
</dbReference>
<name>A0A7I8VX92_9ANNE</name>
<dbReference type="EMBL" id="CAJFCJ010000012">
    <property type="protein sequence ID" value="CAD5120114.1"/>
    <property type="molecule type" value="Genomic_DNA"/>
</dbReference>
<evidence type="ECO:0000256" key="1">
    <source>
        <dbReference type="ARBA" id="ARBA00004167"/>
    </source>
</evidence>
<sequence length="538" mass="60748">MNYFNRICLTVILIYQVQSNTNFSSAEKSTGETTVYSGISSTTVVPSKRTTRYGFTLRPCSRGYYGYGCFLKCRCLNPSEACDTLTGRCSNCRQPFTGPGCNEVEFKGTPSITIVLALMVIILIVSSLLLPFIKPKRKKQLLNQPLVSNVYFRQAAIEVPPTLNSGNNNDGYEEQEAPIENDYANIPKSTSFNVADSESYTDSMLSPNVPRISELDIQVMSDILGKGRFGDILSGFIVEGGKRKRVAFKTLKDGARKEERENYLATIEVYSSLEPHPNIIKFYGICFVDGQFFSAFQEADNGNLKNFLKIHRVDEDLVNPNMLLKYAQDVATGMCYLVNKGIIHGSLQAKRILVSKDYTAKITGIQRLKEDYGYCNIHDKDPRIRWLAPESLTENISNNYTDVWSYGVLLWEIMSIGEQPYTNVKTEDVFNLLETGYFLEKPENCNKTVYALMKWCWSRDPLERPSFIALSDGFFEISRSGQLHNTSEAISPENMKGDRPYDEPSNLITSTPKKEKDEAENVYSEIVFNPTTHKSTEA</sequence>
<dbReference type="OrthoDB" id="4062651at2759"/>
<feature type="binding site" evidence="2">
    <location>
        <position position="249"/>
    </location>
    <ligand>
        <name>ATP</name>
        <dbReference type="ChEBI" id="CHEBI:30616"/>
    </ligand>
</feature>
<dbReference type="Gene3D" id="1.10.510.10">
    <property type="entry name" value="Transferase(Phosphotransferase) domain 1"/>
    <property type="match status" value="1"/>
</dbReference>
<evidence type="ECO:0000256" key="2">
    <source>
        <dbReference type="PROSITE-ProRule" id="PRU10141"/>
    </source>
</evidence>
<dbReference type="PANTHER" id="PTHR24416:SF621">
    <property type="entry name" value="TYROSINE KINASE RECEPTOR CAD96CA"/>
    <property type="match status" value="1"/>
</dbReference>
<feature type="region of interest" description="Disordered" evidence="3">
    <location>
        <begin position="486"/>
        <end position="538"/>
    </location>
</feature>
<dbReference type="AlphaFoldDB" id="A0A7I8VX92"/>
<dbReference type="GO" id="GO:0004714">
    <property type="term" value="F:transmembrane receptor protein tyrosine kinase activity"/>
    <property type="evidence" value="ECO:0007669"/>
    <property type="project" value="TreeGrafter"/>
</dbReference>
<dbReference type="PROSITE" id="PS50011">
    <property type="entry name" value="PROTEIN_KINASE_DOM"/>
    <property type="match status" value="1"/>
</dbReference>
<dbReference type="Proteomes" id="UP000549394">
    <property type="component" value="Unassembled WGS sequence"/>
</dbReference>
<evidence type="ECO:0000256" key="4">
    <source>
        <dbReference type="SAM" id="Phobius"/>
    </source>
</evidence>
<feature type="signal peptide" evidence="5">
    <location>
        <begin position="1"/>
        <end position="19"/>
    </location>
</feature>
<dbReference type="InterPro" id="IPR017441">
    <property type="entry name" value="Protein_kinase_ATP_BS"/>
</dbReference>
<evidence type="ECO:0000259" key="6">
    <source>
        <dbReference type="PROSITE" id="PS50011"/>
    </source>
</evidence>
<dbReference type="GO" id="GO:0007169">
    <property type="term" value="P:cell surface receptor protein tyrosine kinase signaling pathway"/>
    <property type="evidence" value="ECO:0007669"/>
    <property type="project" value="TreeGrafter"/>
</dbReference>
<evidence type="ECO:0000313" key="7">
    <source>
        <dbReference type="EMBL" id="CAD5120114.1"/>
    </source>
</evidence>
<dbReference type="PROSITE" id="PS00107">
    <property type="entry name" value="PROTEIN_KINASE_ATP"/>
    <property type="match status" value="1"/>
</dbReference>
<dbReference type="SUPFAM" id="SSF56112">
    <property type="entry name" value="Protein kinase-like (PK-like)"/>
    <property type="match status" value="1"/>
</dbReference>
<keyword evidence="4" id="KW-1133">Transmembrane helix</keyword>
<dbReference type="PRINTS" id="PR00109">
    <property type="entry name" value="TYRKINASE"/>
</dbReference>
<keyword evidence="2" id="KW-0067">ATP-binding</keyword>
<dbReference type="Gene3D" id="2.170.300.10">
    <property type="entry name" value="Tie2 ligand-binding domain superfamily"/>
    <property type="match status" value="1"/>
</dbReference>
<organism evidence="7 8">
    <name type="scientific">Dimorphilus gyrociliatus</name>
    <dbReference type="NCBI Taxonomy" id="2664684"/>
    <lineage>
        <taxon>Eukaryota</taxon>
        <taxon>Metazoa</taxon>
        <taxon>Spiralia</taxon>
        <taxon>Lophotrochozoa</taxon>
        <taxon>Annelida</taxon>
        <taxon>Polychaeta</taxon>
        <taxon>Polychaeta incertae sedis</taxon>
        <taxon>Dinophilidae</taxon>
        <taxon>Dimorphilus</taxon>
    </lineage>
</organism>
<keyword evidence="4" id="KW-0472">Membrane</keyword>
<feature type="domain" description="Protein kinase" evidence="6">
    <location>
        <begin position="218"/>
        <end position="475"/>
    </location>
</feature>
<dbReference type="PANTHER" id="PTHR24416">
    <property type="entry name" value="TYROSINE-PROTEIN KINASE RECEPTOR"/>
    <property type="match status" value="1"/>
</dbReference>
<comment type="caution">
    <text evidence="7">The sequence shown here is derived from an EMBL/GenBank/DDBJ whole genome shotgun (WGS) entry which is preliminary data.</text>
</comment>
<gene>
    <name evidence="7" type="ORF">DGYR_LOCUS8248</name>
</gene>